<sequence length="86" mass="9534">VLLTSCFSSYISSETSDILPIHSNNTIAGLSSDRTTFVRIRANLAALHHLRQHHRHRLGPPTCKAQHPSRPGHHLRGSKIASQPLK</sequence>
<keyword evidence="3" id="KW-1185">Reference proteome</keyword>
<evidence type="ECO:0000313" key="2">
    <source>
        <dbReference type="EMBL" id="EME48895.1"/>
    </source>
</evidence>
<feature type="non-terminal residue" evidence="2">
    <location>
        <position position="1"/>
    </location>
</feature>
<accession>N1Q2L8</accession>
<feature type="region of interest" description="Disordered" evidence="1">
    <location>
        <begin position="51"/>
        <end position="86"/>
    </location>
</feature>
<dbReference type="HOGENOM" id="CLU_2503838_0_0_1"/>
<name>N1Q2L8_DOTSN</name>
<evidence type="ECO:0000313" key="3">
    <source>
        <dbReference type="Proteomes" id="UP000016933"/>
    </source>
</evidence>
<reference evidence="3" key="1">
    <citation type="journal article" date="2012" name="PLoS Genet.">
        <title>The genomes of the fungal plant pathogens Cladosporium fulvum and Dothistroma septosporum reveal adaptation to different hosts and lifestyles but also signatures of common ancestry.</title>
        <authorList>
            <person name="de Wit P.J.G.M."/>
            <person name="van der Burgt A."/>
            <person name="Oekmen B."/>
            <person name="Stergiopoulos I."/>
            <person name="Abd-Elsalam K.A."/>
            <person name="Aerts A.L."/>
            <person name="Bahkali A.H."/>
            <person name="Beenen H.G."/>
            <person name="Chettri P."/>
            <person name="Cox M.P."/>
            <person name="Datema E."/>
            <person name="de Vries R.P."/>
            <person name="Dhillon B."/>
            <person name="Ganley A.R."/>
            <person name="Griffiths S.A."/>
            <person name="Guo Y."/>
            <person name="Hamelin R.C."/>
            <person name="Henrissat B."/>
            <person name="Kabir M.S."/>
            <person name="Jashni M.K."/>
            <person name="Kema G."/>
            <person name="Klaubauf S."/>
            <person name="Lapidus A."/>
            <person name="Levasseur A."/>
            <person name="Lindquist E."/>
            <person name="Mehrabi R."/>
            <person name="Ohm R.A."/>
            <person name="Owen T.J."/>
            <person name="Salamov A."/>
            <person name="Schwelm A."/>
            <person name="Schijlen E."/>
            <person name="Sun H."/>
            <person name="van den Burg H.A."/>
            <person name="van Ham R.C.H.J."/>
            <person name="Zhang S."/>
            <person name="Goodwin S.B."/>
            <person name="Grigoriev I.V."/>
            <person name="Collemare J."/>
            <person name="Bradshaw R.E."/>
        </authorList>
    </citation>
    <scope>NUCLEOTIDE SEQUENCE [LARGE SCALE GENOMIC DNA]</scope>
    <source>
        <strain evidence="3">NZE10 / CBS 128990</strain>
    </source>
</reference>
<dbReference type="AlphaFoldDB" id="N1Q2L8"/>
<reference evidence="2 3" key="2">
    <citation type="journal article" date="2012" name="PLoS Pathog.">
        <title>Diverse lifestyles and strategies of plant pathogenesis encoded in the genomes of eighteen Dothideomycetes fungi.</title>
        <authorList>
            <person name="Ohm R.A."/>
            <person name="Feau N."/>
            <person name="Henrissat B."/>
            <person name="Schoch C.L."/>
            <person name="Horwitz B.A."/>
            <person name="Barry K.W."/>
            <person name="Condon B.J."/>
            <person name="Copeland A.C."/>
            <person name="Dhillon B."/>
            <person name="Glaser F."/>
            <person name="Hesse C.N."/>
            <person name="Kosti I."/>
            <person name="LaButti K."/>
            <person name="Lindquist E.A."/>
            <person name="Lucas S."/>
            <person name="Salamov A.A."/>
            <person name="Bradshaw R.E."/>
            <person name="Ciuffetti L."/>
            <person name="Hamelin R.C."/>
            <person name="Kema G.H.J."/>
            <person name="Lawrence C."/>
            <person name="Scott J.A."/>
            <person name="Spatafora J.W."/>
            <person name="Turgeon B.G."/>
            <person name="de Wit P.J.G.M."/>
            <person name="Zhong S."/>
            <person name="Goodwin S.B."/>
            <person name="Grigoriev I.V."/>
        </authorList>
    </citation>
    <scope>NUCLEOTIDE SEQUENCE [LARGE SCALE GENOMIC DNA]</scope>
    <source>
        <strain evidence="3">NZE10 / CBS 128990</strain>
    </source>
</reference>
<proteinExistence type="predicted"/>
<organism evidence="2 3">
    <name type="scientific">Dothistroma septosporum (strain NZE10 / CBS 128990)</name>
    <name type="common">Red band needle blight fungus</name>
    <name type="synonym">Mycosphaerella pini</name>
    <dbReference type="NCBI Taxonomy" id="675120"/>
    <lineage>
        <taxon>Eukaryota</taxon>
        <taxon>Fungi</taxon>
        <taxon>Dikarya</taxon>
        <taxon>Ascomycota</taxon>
        <taxon>Pezizomycotina</taxon>
        <taxon>Dothideomycetes</taxon>
        <taxon>Dothideomycetidae</taxon>
        <taxon>Mycosphaerellales</taxon>
        <taxon>Mycosphaerellaceae</taxon>
        <taxon>Dothistroma</taxon>
    </lineage>
</organism>
<dbReference type="Proteomes" id="UP000016933">
    <property type="component" value="Unassembled WGS sequence"/>
</dbReference>
<evidence type="ECO:0000256" key="1">
    <source>
        <dbReference type="SAM" id="MobiDB-lite"/>
    </source>
</evidence>
<dbReference type="EMBL" id="KB446535">
    <property type="protein sequence ID" value="EME48895.1"/>
    <property type="molecule type" value="Genomic_DNA"/>
</dbReference>
<gene>
    <name evidence="2" type="ORF">DOTSEDRAFT_67828</name>
</gene>
<protein>
    <submittedName>
        <fullName evidence="2">Uncharacterized protein</fullName>
    </submittedName>
</protein>